<sequence length="144" mass="15901">MPQLIVGLALIILVVVVCELALKRNRSTMAQRRFLRENGMATVGTIVDTAKVKNSKSAPSAHYAKVEYFVKGKRYTLGNTWPLEQQLFLTKGTQMDVLYEKGNPSNACVADSAAPNTAQYGRSVRLFEAFAIVLLALFTLFASR</sequence>
<proteinExistence type="predicted"/>
<evidence type="ECO:0000259" key="2">
    <source>
        <dbReference type="Pfam" id="PF12158"/>
    </source>
</evidence>
<feature type="domain" description="DUF3592" evidence="2">
    <location>
        <begin position="42"/>
        <end position="111"/>
    </location>
</feature>
<dbReference type="EMBL" id="CAEZXX010000180">
    <property type="protein sequence ID" value="CAB4725242.1"/>
    <property type="molecule type" value="Genomic_DNA"/>
</dbReference>
<keyword evidence="1" id="KW-0812">Transmembrane</keyword>
<protein>
    <submittedName>
        <fullName evidence="3">Unannotated protein</fullName>
    </submittedName>
</protein>
<evidence type="ECO:0000313" key="4">
    <source>
        <dbReference type="EMBL" id="CAB4770376.1"/>
    </source>
</evidence>
<dbReference type="EMBL" id="CAFBQP010000104">
    <property type="protein sequence ID" value="CAB5067549.1"/>
    <property type="molecule type" value="Genomic_DNA"/>
</dbReference>
<dbReference type="Pfam" id="PF12158">
    <property type="entry name" value="DUF3592"/>
    <property type="match status" value="1"/>
</dbReference>
<keyword evidence="1" id="KW-0472">Membrane</keyword>
<dbReference type="InterPro" id="IPR021994">
    <property type="entry name" value="DUF3592"/>
</dbReference>
<keyword evidence="1" id="KW-1133">Transmembrane helix</keyword>
<feature type="transmembrane region" description="Helical" evidence="1">
    <location>
        <begin position="6"/>
        <end position="22"/>
    </location>
</feature>
<dbReference type="AlphaFoldDB" id="A0A6J6RRW9"/>
<gene>
    <name evidence="3" type="ORF">UFOPK2602_02022</name>
    <name evidence="4" type="ORF">UFOPK2806_02390</name>
    <name evidence="5" type="ORF">UFOPK3417_00877</name>
    <name evidence="6" type="ORF">UFOPK4306_02107</name>
</gene>
<evidence type="ECO:0000313" key="5">
    <source>
        <dbReference type="EMBL" id="CAB4873629.1"/>
    </source>
</evidence>
<name>A0A6J6RRW9_9ZZZZ</name>
<evidence type="ECO:0000313" key="6">
    <source>
        <dbReference type="EMBL" id="CAB5067549.1"/>
    </source>
</evidence>
<evidence type="ECO:0000313" key="3">
    <source>
        <dbReference type="EMBL" id="CAB4725242.1"/>
    </source>
</evidence>
<organism evidence="3">
    <name type="scientific">freshwater metagenome</name>
    <dbReference type="NCBI Taxonomy" id="449393"/>
    <lineage>
        <taxon>unclassified sequences</taxon>
        <taxon>metagenomes</taxon>
        <taxon>ecological metagenomes</taxon>
    </lineage>
</organism>
<reference evidence="3" key="1">
    <citation type="submission" date="2020-05" db="EMBL/GenBank/DDBJ databases">
        <authorList>
            <person name="Chiriac C."/>
            <person name="Salcher M."/>
            <person name="Ghai R."/>
            <person name="Kavagutti S V."/>
        </authorList>
    </citation>
    <scope>NUCLEOTIDE SEQUENCE</scope>
</reference>
<dbReference type="EMBL" id="CAFBLR010000071">
    <property type="protein sequence ID" value="CAB4873629.1"/>
    <property type="molecule type" value="Genomic_DNA"/>
</dbReference>
<dbReference type="EMBL" id="CAEZYY010000052">
    <property type="protein sequence ID" value="CAB4770376.1"/>
    <property type="molecule type" value="Genomic_DNA"/>
</dbReference>
<feature type="transmembrane region" description="Helical" evidence="1">
    <location>
        <begin position="126"/>
        <end position="143"/>
    </location>
</feature>
<accession>A0A6J6RRW9</accession>
<evidence type="ECO:0000256" key="1">
    <source>
        <dbReference type="SAM" id="Phobius"/>
    </source>
</evidence>